<organism evidence="1 2">
    <name type="scientific">Candidatus Sungbacteria bacterium RIFCSPHIGHO2_02_FULL_51_29</name>
    <dbReference type="NCBI Taxonomy" id="1802273"/>
    <lineage>
        <taxon>Bacteria</taxon>
        <taxon>Candidatus Sungiibacteriota</taxon>
    </lineage>
</organism>
<dbReference type="Proteomes" id="UP000177811">
    <property type="component" value="Unassembled WGS sequence"/>
</dbReference>
<sequence length="121" mass="13647">MEHFARSEKLVTQELWQARGWVNQEMFDEGRRLMVYARSGFPLSEEVQKRKKALEVAGPTAGGYRFHETDPVVGPRRIDLSFGKKLIVSNLYPGVPNFLPGKQATIEGGGKPYYRLTSAFG</sequence>
<accession>A0A1G2KWX4</accession>
<protein>
    <submittedName>
        <fullName evidence="1">Uncharacterized protein</fullName>
    </submittedName>
</protein>
<gene>
    <name evidence="1" type="ORF">A3C16_03600</name>
</gene>
<comment type="caution">
    <text evidence="1">The sequence shown here is derived from an EMBL/GenBank/DDBJ whole genome shotgun (WGS) entry which is preliminary data.</text>
</comment>
<name>A0A1G2KWX4_9BACT</name>
<proteinExistence type="predicted"/>
<dbReference type="AlphaFoldDB" id="A0A1G2KWX4"/>
<dbReference type="EMBL" id="MHQL01000010">
    <property type="protein sequence ID" value="OHA03694.1"/>
    <property type="molecule type" value="Genomic_DNA"/>
</dbReference>
<evidence type="ECO:0000313" key="2">
    <source>
        <dbReference type="Proteomes" id="UP000177811"/>
    </source>
</evidence>
<reference evidence="1 2" key="1">
    <citation type="journal article" date="2016" name="Nat. Commun.">
        <title>Thousands of microbial genomes shed light on interconnected biogeochemical processes in an aquifer system.</title>
        <authorList>
            <person name="Anantharaman K."/>
            <person name="Brown C.T."/>
            <person name="Hug L.A."/>
            <person name="Sharon I."/>
            <person name="Castelle C.J."/>
            <person name="Probst A.J."/>
            <person name="Thomas B.C."/>
            <person name="Singh A."/>
            <person name="Wilkins M.J."/>
            <person name="Karaoz U."/>
            <person name="Brodie E.L."/>
            <person name="Williams K.H."/>
            <person name="Hubbard S.S."/>
            <person name="Banfield J.F."/>
        </authorList>
    </citation>
    <scope>NUCLEOTIDE SEQUENCE [LARGE SCALE GENOMIC DNA]</scope>
</reference>
<evidence type="ECO:0000313" key="1">
    <source>
        <dbReference type="EMBL" id="OHA03694.1"/>
    </source>
</evidence>